<gene>
    <name evidence="1" type="ORF">Tci_002881</name>
</gene>
<comment type="caution">
    <text evidence="1">The sequence shown here is derived from an EMBL/GenBank/DDBJ whole genome shotgun (WGS) entry which is preliminary data.</text>
</comment>
<dbReference type="EMBL" id="BKCJ010000200">
    <property type="protein sequence ID" value="GEU30903.1"/>
    <property type="molecule type" value="Genomic_DNA"/>
</dbReference>
<protein>
    <submittedName>
        <fullName evidence="1">Uncharacterized protein</fullName>
    </submittedName>
</protein>
<proteinExistence type="predicted"/>
<accession>A0A6L2J1M4</accession>
<reference evidence="1" key="1">
    <citation type="journal article" date="2019" name="Sci. Rep.">
        <title>Draft genome of Tanacetum cinerariifolium, the natural source of mosquito coil.</title>
        <authorList>
            <person name="Yamashiro T."/>
            <person name="Shiraishi A."/>
            <person name="Satake H."/>
            <person name="Nakayama K."/>
        </authorList>
    </citation>
    <scope>NUCLEOTIDE SEQUENCE</scope>
</reference>
<sequence>MSLDPAFEHSLQSRVRSCPVLTVSWGWMDIIILMVWVDAVKGYPHDHKVGCLLMVECQPDDACSIVFVYLPCEDVAALSDKCGK</sequence>
<evidence type="ECO:0000313" key="1">
    <source>
        <dbReference type="EMBL" id="GEU30903.1"/>
    </source>
</evidence>
<dbReference type="AlphaFoldDB" id="A0A6L2J1M4"/>
<organism evidence="1">
    <name type="scientific">Tanacetum cinerariifolium</name>
    <name type="common">Dalmatian daisy</name>
    <name type="synonym">Chrysanthemum cinerariifolium</name>
    <dbReference type="NCBI Taxonomy" id="118510"/>
    <lineage>
        <taxon>Eukaryota</taxon>
        <taxon>Viridiplantae</taxon>
        <taxon>Streptophyta</taxon>
        <taxon>Embryophyta</taxon>
        <taxon>Tracheophyta</taxon>
        <taxon>Spermatophyta</taxon>
        <taxon>Magnoliopsida</taxon>
        <taxon>eudicotyledons</taxon>
        <taxon>Gunneridae</taxon>
        <taxon>Pentapetalae</taxon>
        <taxon>asterids</taxon>
        <taxon>campanulids</taxon>
        <taxon>Asterales</taxon>
        <taxon>Asteraceae</taxon>
        <taxon>Asteroideae</taxon>
        <taxon>Anthemideae</taxon>
        <taxon>Anthemidinae</taxon>
        <taxon>Tanacetum</taxon>
    </lineage>
</organism>
<name>A0A6L2J1M4_TANCI</name>